<dbReference type="Pfam" id="PF17800">
    <property type="entry name" value="NPL"/>
    <property type="match status" value="1"/>
</dbReference>
<dbReference type="InterPro" id="IPR041232">
    <property type="entry name" value="NPL"/>
</dbReference>
<dbReference type="PROSITE" id="PS00028">
    <property type="entry name" value="ZINC_FINGER_C2H2_1"/>
    <property type="match status" value="1"/>
</dbReference>
<keyword evidence="13" id="KW-1185">Reference proteome</keyword>
<evidence type="ECO:0000256" key="6">
    <source>
        <dbReference type="ARBA" id="ARBA00023015"/>
    </source>
</evidence>
<feature type="domain" description="C2H2-type" evidence="11">
    <location>
        <begin position="197"/>
        <end position="223"/>
    </location>
</feature>
<accession>A0AAN7QMX3</accession>
<keyword evidence="4" id="KW-0378">Hydrolase</keyword>
<keyword evidence="9" id="KW-0862">Zinc</keyword>
<keyword evidence="9" id="KW-0479">Metal-binding</keyword>
<keyword evidence="9" id="KW-0863">Zinc-finger</keyword>
<dbReference type="InterPro" id="IPR013087">
    <property type="entry name" value="Znf_C2H2_type"/>
</dbReference>
<evidence type="ECO:0000313" key="13">
    <source>
        <dbReference type="Proteomes" id="UP001346149"/>
    </source>
</evidence>
<dbReference type="Gene3D" id="2.60.120.340">
    <property type="entry name" value="Nucleoplasmin core domain"/>
    <property type="match status" value="1"/>
</dbReference>
<keyword evidence="6" id="KW-0805">Transcription regulation</keyword>
<dbReference type="PROSITE" id="PS50157">
    <property type="entry name" value="ZINC_FINGER_C2H2_2"/>
    <property type="match status" value="1"/>
</dbReference>
<dbReference type="GO" id="GO:0008270">
    <property type="term" value="F:zinc ion binding"/>
    <property type="evidence" value="ECO:0007669"/>
    <property type="project" value="UniProtKB-KW"/>
</dbReference>
<gene>
    <name evidence="12" type="ORF">SAY86_014534</name>
</gene>
<evidence type="ECO:0000256" key="3">
    <source>
        <dbReference type="ARBA" id="ARBA00022491"/>
    </source>
</evidence>
<evidence type="ECO:0000256" key="7">
    <source>
        <dbReference type="ARBA" id="ARBA00023163"/>
    </source>
</evidence>
<dbReference type="GO" id="GO:0005730">
    <property type="term" value="C:nucleolus"/>
    <property type="evidence" value="ECO:0007669"/>
    <property type="project" value="UniProtKB-SubCell"/>
</dbReference>
<evidence type="ECO:0000256" key="8">
    <source>
        <dbReference type="ARBA" id="ARBA00023242"/>
    </source>
</evidence>
<comment type="caution">
    <text evidence="12">The sequence shown here is derived from an EMBL/GenBank/DDBJ whole genome shotgun (WGS) entry which is preliminary data.</text>
</comment>
<organism evidence="12 13">
    <name type="scientific">Trapa natans</name>
    <name type="common">Water chestnut</name>
    <dbReference type="NCBI Taxonomy" id="22666"/>
    <lineage>
        <taxon>Eukaryota</taxon>
        <taxon>Viridiplantae</taxon>
        <taxon>Streptophyta</taxon>
        <taxon>Embryophyta</taxon>
        <taxon>Tracheophyta</taxon>
        <taxon>Spermatophyta</taxon>
        <taxon>Magnoliopsida</taxon>
        <taxon>eudicotyledons</taxon>
        <taxon>Gunneridae</taxon>
        <taxon>Pentapetalae</taxon>
        <taxon>rosids</taxon>
        <taxon>malvids</taxon>
        <taxon>Myrtales</taxon>
        <taxon>Lythraceae</taxon>
        <taxon>Trapa</taxon>
    </lineage>
</organism>
<evidence type="ECO:0000256" key="1">
    <source>
        <dbReference type="ARBA" id="ARBA00004604"/>
    </source>
</evidence>
<protein>
    <recommendedName>
        <fullName evidence="11">C2H2-type domain-containing protein</fullName>
    </recommendedName>
</protein>
<keyword evidence="3" id="KW-0678">Repressor</keyword>
<proteinExistence type="inferred from homology"/>
<dbReference type="FunFam" id="2.60.120.340:FF:000004">
    <property type="entry name" value="Histone deacetylase HDT1"/>
    <property type="match status" value="1"/>
</dbReference>
<dbReference type="Proteomes" id="UP001346149">
    <property type="component" value="Unassembled WGS sequence"/>
</dbReference>
<evidence type="ECO:0000256" key="2">
    <source>
        <dbReference type="ARBA" id="ARBA00006673"/>
    </source>
</evidence>
<dbReference type="EMBL" id="JAXQNO010000020">
    <property type="protein sequence ID" value="KAK4772759.1"/>
    <property type="molecule type" value="Genomic_DNA"/>
</dbReference>
<dbReference type="AlphaFoldDB" id="A0AAN7QMX3"/>
<evidence type="ECO:0000259" key="11">
    <source>
        <dbReference type="PROSITE" id="PS50157"/>
    </source>
</evidence>
<dbReference type="GO" id="GO:0016787">
    <property type="term" value="F:hydrolase activity"/>
    <property type="evidence" value="ECO:0007669"/>
    <property type="project" value="UniProtKB-KW"/>
</dbReference>
<comment type="similarity">
    <text evidence="2">Belongs to the histone deacetylase HD2 family.</text>
</comment>
<evidence type="ECO:0000256" key="10">
    <source>
        <dbReference type="SAM" id="MobiDB-lite"/>
    </source>
</evidence>
<feature type="region of interest" description="Disordered" evidence="10">
    <location>
        <begin position="87"/>
        <end position="198"/>
    </location>
</feature>
<sequence>MEFWGVEVKAGQPLKVKPEDEEIIHISLATLGESEKKGVESVPIYVKSGNKKLVLGTLSANKFPQISYDLVFEKEFELSHNWKDCETDSEEEDNLPINLEANGNVDPGHLNVKKALGNAKAAKVKSEEKPKADAAKKRSIDSAAKTPEAKKTKFTTPQRTVGKKGGQTATPHPAKQGAKNPASDKKQQQTQKSGGPLSCGSCCKTFTSGNALQSHTKAKHDRK</sequence>
<comment type="subcellular location">
    <subcellularLocation>
        <location evidence="1">Nucleus</location>
        <location evidence="1">Nucleolus</location>
    </subcellularLocation>
</comment>
<evidence type="ECO:0000313" key="12">
    <source>
        <dbReference type="EMBL" id="KAK4772759.1"/>
    </source>
</evidence>
<evidence type="ECO:0000256" key="9">
    <source>
        <dbReference type="PROSITE-ProRule" id="PRU00042"/>
    </source>
</evidence>
<name>A0AAN7QMX3_TRANT</name>
<feature type="compositionally biased region" description="Basic and acidic residues" evidence="10">
    <location>
        <begin position="124"/>
        <end position="140"/>
    </location>
</feature>
<dbReference type="GO" id="GO:0006325">
    <property type="term" value="P:chromatin organization"/>
    <property type="evidence" value="ECO:0007669"/>
    <property type="project" value="UniProtKB-KW"/>
</dbReference>
<keyword evidence="5" id="KW-0156">Chromatin regulator</keyword>
<evidence type="ECO:0000256" key="5">
    <source>
        <dbReference type="ARBA" id="ARBA00022853"/>
    </source>
</evidence>
<reference evidence="12 13" key="1">
    <citation type="journal article" date="2023" name="Hortic Res">
        <title>Pangenome of water caltrop reveals structural variations and asymmetric subgenome divergence after allopolyploidization.</title>
        <authorList>
            <person name="Zhang X."/>
            <person name="Chen Y."/>
            <person name="Wang L."/>
            <person name="Yuan Y."/>
            <person name="Fang M."/>
            <person name="Shi L."/>
            <person name="Lu R."/>
            <person name="Comes H.P."/>
            <person name="Ma Y."/>
            <person name="Chen Y."/>
            <person name="Huang G."/>
            <person name="Zhou Y."/>
            <person name="Zheng Z."/>
            <person name="Qiu Y."/>
        </authorList>
    </citation>
    <scope>NUCLEOTIDE SEQUENCE [LARGE SCALE GENOMIC DNA]</scope>
    <source>
        <strain evidence="12">F231</strain>
    </source>
</reference>
<keyword evidence="8" id="KW-0539">Nucleus</keyword>
<keyword evidence="7" id="KW-0804">Transcription</keyword>
<evidence type="ECO:0000256" key="4">
    <source>
        <dbReference type="ARBA" id="ARBA00022801"/>
    </source>
</evidence>